<dbReference type="InterPro" id="IPR008969">
    <property type="entry name" value="CarboxyPept-like_regulatory"/>
</dbReference>
<keyword evidence="2" id="KW-0472">Membrane</keyword>
<evidence type="ECO:0000313" key="7">
    <source>
        <dbReference type="EMBL" id="NHF58006.1"/>
    </source>
</evidence>
<keyword evidence="8" id="KW-1185">Reference proteome</keyword>
<dbReference type="AlphaFoldDB" id="A0A967E8Z8"/>
<feature type="domain" description="Outer membrane protein beta-barrel" evidence="6">
    <location>
        <begin position="372"/>
        <end position="774"/>
    </location>
</feature>
<dbReference type="Gene3D" id="2.60.40.1120">
    <property type="entry name" value="Carboxypeptidase-like, regulatory domain"/>
    <property type="match status" value="1"/>
</dbReference>
<dbReference type="InterPro" id="IPR041700">
    <property type="entry name" value="OMP_b-brl_3"/>
</dbReference>
<dbReference type="Gene3D" id="2.170.130.10">
    <property type="entry name" value="TonB-dependent receptor, plug domain"/>
    <property type="match status" value="1"/>
</dbReference>
<dbReference type="Proteomes" id="UP000707206">
    <property type="component" value="Unassembled WGS sequence"/>
</dbReference>
<evidence type="ECO:0000259" key="6">
    <source>
        <dbReference type="Pfam" id="PF14905"/>
    </source>
</evidence>
<comment type="subcellular location">
    <subcellularLocation>
        <location evidence="1">Cell outer membrane</location>
    </subcellularLocation>
</comment>
<sequence length="800" mass="89427">MRSVFAIFCLYAITGNSWAQSISGRLVSETKEPVAYATVILNDEKDSVLVKATTSGDTGFFELKSLAPGTYQLIISSIGFASYSRAIGLAAQDLDLGTITMGSQTENLEEVTVVGEKPMVQVLADKTVFNVENTINATGTSAFELLRKAPGVIIDNNGGVILEGKAGVQFYIDGKPSILQGEDLNNYLESLQATDIESLEIITQPSSRYDAAGNAGIINIVLKKDKSLGTNGSVTSGLTIGNFKRYNNSLSFNTRGKKSNLYGTYSNRFGKNANFINLFRQQSGTEFDARTKSVYDQNSNNIKLGYDYYASDKSTFGAIFNGNFNNGFGENNSRTPIRPIGAVENDSVLIADNRTSFKSANINANINYRYADTLGHTLNIDMDYGKYKSDRNAFQPNFYFNGSETEVIDERITRQETPIEIDIATAKVDYEQNFLKGVLALGVKLSIVKTANTFDFFNIVNDRESLDVLQSNQFDYDENINAAYFNYNRKWGKWNVQLGLRMENTISDGNLVSGRSNANNRVERNYVDFFPSGGLTYQHNRNNQLALTYSKRIQRPNYQSLNPFEYKIDELSFSRGNPFLQPQYTDNLKLSHTYKYRLTTSISYSFVSDFFARVTVAEGENRNFLTTLNVANQQIINLGVSYPGKINDWWNVYISLNAYQSKYEATSPEFLPVTQETLSLYAQNTFKLPAAIRMEVSGWYNSPSVWGGTYQTKALGSLNFAFQRKFLQDKLTARLSFNDVLYTSPWSGTTQFGDLFIDGSGGGDSRQLAFSLSYNFGSKEVKKARDRQTGLEDEKGRIED</sequence>
<dbReference type="Gene3D" id="2.40.170.20">
    <property type="entry name" value="TonB-dependent receptor, beta-barrel domain"/>
    <property type="match status" value="1"/>
</dbReference>
<feature type="chain" id="PRO_5036914161" evidence="5">
    <location>
        <begin position="20"/>
        <end position="800"/>
    </location>
</feature>
<name>A0A967E8Z8_9FLAO</name>
<protein>
    <submittedName>
        <fullName evidence="7">TonB-dependent receptor</fullName>
    </submittedName>
</protein>
<dbReference type="GO" id="GO:0009279">
    <property type="term" value="C:cell outer membrane"/>
    <property type="evidence" value="ECO:0007669"/>
    <property type="project" value="UniProtKB-SubCell"/>
</dbReference>
<keyword evidence="3" id="KW-0998">Cell outer membrane</keyword>
<keyword evidence="7" id="KW-0675">Receptor</keyword>
<evidence type="ECO:0000256" key="5">
    <source>
        <dbReference type="SAM" id="SignalP"/>
    </source>
</evidence>
<dbReference type="Pfam" id="PF13620">
    <property type="entry name" value="CarboxypepD_reg"/>
    <property type="match status" value="1"/>
</dbReference>
<evidence type="ECO:0000313" key="8">
    <source>
        <dbReference type="Proteomes" id="UP000707206"/>
    </source>
</evidence>
<reference evidence="7" key="1">
    <citation type="submission" date="2019-07" db="EMBL/GenBank/DDBJ databases">
        <authorList>
            <person name="De-Chao Zhang Q."/>
        </authorList>
    </citation>
    <scope>NUCLEOTIDE SEQUENCE</scope>
    <source>
        <strain evidence="7">TP-CH-4</strain>
    </source>
</reference>
<dbReference type="SUPFAM" id="SSF49464">
    <property type="entry name" value="Carboxypeptidase regulatory domain-like"/>
    <property type="match status" value="1"/>
</dbReference>
<comment type="caution">
    <text evidence="7">The sequence shown here is derived from an EMBL/GenBank/DDBJ whole genome shotgun (WGS) entry which is preliminary data.</text>
</comment>
<feature type="region of interest" description="Disordered" evidence="4">
    <location>
        <begin position="780"/>
        <end position="800"/>
    </location>
</feature>
<dbReference type="PANTHER" id="PTHR40980">
    <property type="entry name" value="PLUG DOMAIN-CONTAINING PROTEIN"/>
    <property type="match status" value="1"/>
</dbReference>
<dbReference type="Pfam" id="PF14905">
    <property type="entry name" value="OMP_b-brl_3"/>
    <property type="match status" value="1"/>
</dbReference>
<evidence type="ECO:0000256" key="1">
    <source>
        <dbReference type="ARBA" id="ARBA00004442"/>
    </source>
</evidence>
<dbReference type="EMBL" id="VIKU02000001">
    <property type="protein sequence ID" value="NHF58006.1"/>
    <property type="molecule type" value="Genomic_DNA"/>
</dbReference>
<dbReference type="PANTHER" id="PTHR40980:SF4">
    <property type="entry name" value="TONB-DEPENDENT RECEPTOR-LIKE BETA-BARREL DOMAIN-CONTAINING PROTEIN"/>
    <property type="match status" value="1"/>
</dbReference>
<dbReference type="SUPFAM" id="SSF56935">
    <property type="entry name" value="Porins"/>
    <property type="match status" value="1"/>
</dbReference>
<dbReference type="InterPro" id="IPR036942">
    <property type="entry name" value="Beta-barrel_TonB_sf"/>
</dbReference>
<keyword evidence="5" id="KW-0732">Signal</keyword>
<gene>
    <name evidence="7" type="ORF">FK220_001550</name>
</gene>
<organism evidence="7 8">
    <name type="scientific">Pelagihabitans pacificus</name>
    <dbReference type="NCBI Taxonomy" id="2696054"/>
    <lineage>
        <taxon>Bacteria</taxon>
        <taxon>Pseudomonadati</taxon>
        <taxon>Bacteroidota</taxon>
        <taxon>Flavobacteriia</taxon>
        <taxon>Flavobacteriales</taxon>
        <taxon>Flavobacteriaceae</taxon>
        <taxon>Pelagihabitans</taxon>
    </lineage>
</organism>
<feature type="signal peptide" evidence="5">
    <location>
        <begin position="1"/>
        <end position="19"/>
    </location>
</feature>
<evidence type="ECO:0000256" key="4">
    <source>
        <dbReference type="SAM" id="MobiDB-lite"/>
    </source>
</evidence>
<evidence type="ECO:0000256" key="2">
    <source>
        <dbReference type="ARBA" id="ARBA00023136"/>
    </source>
</evidence>
<dbReference type="InterPro" id="IPR037066">
    <property type="entry name" value="Plug_dom_sf"/>
</dbReference>
<evidence type="ECO:0000256" key="3">
    <source>
        <dbReference type="ARBA" id="ARBA00023237"/>
    </source>
</evidence>
<accession>A0A967E8Z8</accession>
<reference evidence="7" key="2">
    <citation type="submission" date="2020-03" db="EMBL/GenBank/DDBJ databases">
        <title>Flavobacteriaceae bacterium strain TP-CH-4, a member of the family Flavobacteriaceae isolated from a deep-sea seamount.</title>
        <authorList>
            <person name="Zhang D.-C."/>
        </authorList>
    </citation>
    <scope>NUCLEOTIDE SEQUENCE</scope>
    <source>
        <strain evidence="7">TP-CH-4</strain>
    </source>
</reference>
<dbReference type="RefSeq" id="WP_152572521.1">
    <property type="nucleotide sequence ID" value="NZ_VIKU02000001.1"/>
</dbReference>
<proteinExistence type="predicted"/>